<protein>
    <recommendedName>
        <fullName evidence="2">histidine kinase</fullName>
        <ecNumber evidence="2">2.7.13.3</ecNumber>
    </recommendedName>
</protein>
<keyword evidence="8" id="KW-1185">Reference proteome</keyword>
<dbReference type="SUPFAM" id="SSF55874">
    <property type="entry name" value="ATPase domain of HSP90 chaperone/DNA topoisomerase II/histidine kinase"/>
    <property type="match status" value="1"/>
</dbReference>
<dbReference type="PANTHER" id="PTHR43547">
    <property type="entry name" value="TWO-COMPONENT HISTIDINE KINASE"/>
    <property type="match status" value="1"/>
</dbReference>
<evidence type="ECO:0000256" key="2">
    <source>
        <dbReference type="ARBA" id="ARBA00012438"/>
    </source>
</evidence>
<dbReference type="SMART" id="SM00387">
    <property type="entry name" value="HATPase_c"/>
    <property type="match status" value="1"/>
</dbReference>
<proteinExistence type="predicted"/>
<dbReference type="EMBL" id="JACHIA010000023">
    <property type="protein sequence ID" value="MBB6073315.1"/>
    <property type="molecule type" value="Genomic_DNA"/>
</dbReference>
<reference evidence="7 8" key="1">
    <citation type="submission" date="2020-08" db="EMBL/GenBank/DDBJ databases">
        <title>Genomic Encyclopedia of Type Strains, Phase IV (KMG-IV): sequencing the most valuable type-strain genomes for metagenomic binning, comparative biology and taxonomic classification.</title>
        <authorList>
            <person name="Goeker M."/>
        </authorList>
    </citation>
    <scope>NUCLEOTIDE SEQUENCE [LARGE SCALE GENOMIC DNA]</scope>
    <source>
        <strain evidence="7 8">DSM 29007</strain>
    </source>
</reference>
<dbReference type="SUPFAM" id="SSF47384">
    <property type="entry name" value="Homodimeric domain of signal transducing histidine kinase"/>
    <property type="match status" value="1"/>
</dbReference>
<feature type="domain" description="Histidine kinase" evidence="5">
    <location>
        <begin position="161"/>
        <end position="373"/>
    </location>
</feature>
<dbReference type="PROSITE" id="PS50109">
    <property type="entry name" value="HIS_KIN"/>
    <property type="match status" value="1"/>
</dbReference>
<dbReference type="InterPro" id="IPR003661">
    <property type="entry name" value="HisK_dim/P_dom"/>
</dbReference>
<evidence type="ECO:0000256" key="4">
    <source>
        <dbReference type="PROSITE-ProRule" id="PRU00169"/>
    </source>
</evidence>
<comment type="caution">
    <text evidence="7">The sequence shown here is derived from an EMBL/GenBank/DDBJ whole genome shotgun (WGS) entry which is preliminary data.</text>
</comment>
<name>A0A841H512_9BACT</name>
<accession>A0A841H512</accession>
<feature type="domain" description="Response regulatory" evidence="6">
    <location>
        <begin position="13"/>
        <end position="130"/>
    </location>
</feature>
<evidence type="ECO:0000313" key="8">
    <source>
        <dbReference type="Proteomes" id="UP000582837"/>
    </source>
</evidence>
<evidence type="ECO:0000256" key="3">
    <source>
        <dbReference type="ARBA" id="ARBA00022553"/>
    </source>
</evidence>
<dbReference type="CDD" id="cd17574">
    <property type="entry name" value="REC_OmpR"/>
    <property type="match status" value="1"/>
</dbReference>
<dbReference type="InterPro" id="IPR003594">
    <property type="entry name" value="HATPase_dom"/>
</dbReference>
<keyword evidence="7" id="KW-0418">Kinase</keyword>
<dbReference type="InterPro" id="IPR011006">
    <property type="entry name" value="CheY-like_superfamily"/>
</dbReference>
<keyword evidence="7" id="KW-0808">Transferase</keyword>
<evidence type="ECO:0000259" key="6">
    <source>
        <dbReference type="PROSITE" id="PS50110"/>
    </source>
</evidence>
<dbReference type="Pfam" id="PF02518">
    <property type="entry name" value="HATPase_c"/>
    <property type="match status" value="1"/>
</dbReference>
<dbReference type="Pfam" id="PF00072">
    <property type="entry name" value="Response_reg"/>
    <property type="match status" value="1"/>
</dbReference>
<organism evidence="7 8">
    <name type="scientific">Longimicrobium terrae</name>
    <dbReference type="NCBI Taxonomy" id="1639882"/>
    <lineage>
        <taxon>Bacteria</taxon>
        <taxon>Pseudomonadati</taxon>
        <taxon>Gemmatimonadota</taxon>
        <taxon>Longimicrobiia</taxon>
        <taxon>Longimicrobiales</taxon>
        <taxon>Longimicrobiaceae</taxon>
        <taxon>Longimicrobium</taxon>
    </lineage>
</organism>
<evidence type="ECO:0000256" key="1">
    <source>
        <dbReference type="ARBA" id="ARBA00000085"/>
    </source>
</evidence>
<dbReference type="GO" id="GO:0000155">
    <property type="term" value="F:phosphorelay sensor kinase activity"/>
    <property type="evidence" value="ECO:0007669"/>
    <property type="project" value="InterPro"/>
</dbReference>
<evidence type="ECO:0000313" key="7">
    <source>
        <dbReference type="EMBL" id="MBB6073315.1"/>
    </source>
</evidence>
<dbReference type="CDD" id="cd00082">
    <property type="entry name" value="HisKA"/>
    <property type="match status" value="1"/>
</dbReference>
<dbReference type="Gene3D" id="3.40.50.2300">
    <property type="match status" value="1"/>
</dbReference>
<dbReference type="InterPro" id="IPR004358">
    <property type="entry name" value="Sig_transdc_His_kin-like_C"/>
</dbReference>
<dbReference type="Proteomes" id="UP000582837">
    <property type="component" value="Unassembled WGS sequence"/>
</dbReference>
<dbReference type="PANTHER" id="PTHR43547:SF2">
    <property type="entry name" value="HYBRID SIGNAL TRANSDUCTION HISTIDINE KINASE C"/>
    <property type="match status" value="1"/>
</dbReference>
<dbReference type="SMART" id="SM00388">
    <property type="entry name" value="HisKA"/>
    <property type="match status" value="1"/>
</dbReference>
<dbReference type="InterPro" id="IPR001789">
    <property type="entry name" value="Sig_transdc_resp-reg_receiver"/>
</dbReference>
<dbReference type="Gene3D" id="1.10.287.130">
    <property type="match status" value="1"/>
</dbReference>
<dbReference type="PROSITE" id="PS50110">
    <property type="entry name" value="RESPONSE_REGULATORY"/>
    <property type="match status" value="1"/>
</dbReference>
<dbReference type="InterPro" id="IPR036890">
    <property type="entry name" value="HATPase_C_sf"/>
</dbReference>
<dbReference type="InterPro" id="IPR036097">
    <property type="entry name" value="HisK_dim/P_sf"/>
</dbReference>
<dbReference type="AlphaFoldDB" id="A0A841H512"/>
<keyword evidence="3 4" id="KW-0597">Phosphoprotein</keyword>
<feature type="modified residue" description="4-aspartylphosphate" evidence="4">
    <location>
        <position position="63"/>
    </location>
</feature>
<dbReference type="InterPro" id="IPR005467">
    <property type="entry name" value="His_kinase_dom"/>
</dbReference>
<dbReference type="Gene3D" id="3.30.565.10">
    <property type="entry name" value="Histidine kinase-like ATPase, C-terminal domain"/>
    <property type="match status" value="1"/>
</dbReference>
<comment type="catalytic activity">
    <reaction evidence="1">
        <text>ATP + protein L-histidine = ADP + protein N-phospho-L-histidine.</text>
        <dbReference type="EC" id="2.7.13.3"/>
    </reaction>
</comment>
<dbReference type="RefSeq" id="WP_170032962.1">
    <property type="nucleotide sequence ID" value="NZ_JABDTL010000001.1"/>
</dbReference>
<dbReference type="SUPFAM" id="SSF52172">
    <property type="entry name" value="CheY-like"/>
    <property type="match status" value="1"/>
</dbReference>
<evidence type="ECO:0000259" key="5">
    <source>
        <dbReference type="PROSITE" id="PS50109"/>
    </source>
</evidence>
<dbReference type="SMART" id="SM00448">
    <property type="entry name" value="REC"/>
    <property type="match status" value="1"/>
</dbReference>
<dbReference type="PRINTS" id="PR00344">
    <property type="entry name" value="BCTRLSENSOR"/>
</dbReference>
<dbReference type="EC" id="2.7.13.3" evidence="2"/>
<dbReference type="Pfam" id="PF00512">
    <property type="entry name" value="HisKA"/>
    <property type="match status" value="1"/>
</dbReference>
<gene>
    <name evidence="7" type="ORF">HNQ61_004982</name>
</gene>
<sequence length="380" mass="41603">MSDAEQLAGAGAHLLLAEDDPSAARVLRMILEHSGYRVTHAADGETALRLLDEQGPPDLLLLDWMLPGISGLEVCHSARQRWDALRLPILMVTARTDPESIYAAFDAGASDYVGKPFRGAELRARIESHLRTQRLWAERQQMEEHLAERDKIFTLGLLAGGVAHDLNNPLAVISGHAQVLQRRLHDPQVAEHLAEIMAAVDRCAHIVSDMLNFARRHPAERIPVDVAQVLRTTLGMRERKLASGGVELRVEVDDDMPLIIADGHQLQQVFLNVLVNAEQAVGDSGTVRVTAQARPASADDCDVVVEFWNDGPRIPAELLPRIFDPLFTTKTEGEGTGLGLFICRRIIREHGGTITVRSDAQGTAFTVCIPAHPPAPPVRA</sequence>